<dbReference type="AlphaFoldDB" id="A0A5C5NYB0"/>
<dbReference type="RefSeq" id="WP_090402103.1">
    <property type="nucleotide sequence ID" value="NZ_FNKM01000002.1"/>
</dbReference>
<evidence type="ECO:0000313" key="2">
    <source>
        <dbReference type="Proteomes" id="UP000317267"/>
    </source>
</evidence>
<name>A0A5C5NYB0_9PSED</name>
<dbReference type="EMBL" id="VFES01000028">
    <property type="protein sequence ID" value="TWR57522.1"/>
    <property type="molecule type" value="Genomic_DNA"/>
</dbReference>
<protein>
    <submittedName>
        <fullName evidence="1">Uncharacterized protein</fullName>
    </submittedName>
</protein>
<evidence type="ECO:0000313" key="1">
    <source>
        <dbReference type="EMBL" id="TWR57522.1"/>
    </source>
</evidence>
<proteinExistence type="predicted"/>
<accession>A0A5C5NYB0</accession>
<comment type="caution">
    <text evidence="1">The sequence shown here is derived from an EMBL/GenBank/DDBJ whole genome shotgun (WGS) entry which is preliminary data.</text>
</comment>
<dbReference type="Proteomes" id="UP000317267">
    <property type="component" value="Unassembled WGS sequence"/>
</dbReference>
<sequence length="107" mass="11906">MAPFALQSSSVHPLGCLQDWPAAYYTMQGLWEAFWKTVIHRESPGFTSSHMDDAPSRTPPAKTIHVWLPTAITFQVLKIKFIAAYLEGTRLAPQGLMCNDVALDIVC</sequence>
<gene>
    <name evidence="1" type="ORF">FIV39_29150</name>
</gene>
<organism evidence="1 2">
    <name type="scientific">Pseudomonas grimontii</name>
    <dbReference type="NCBI Taxonomy" id="129847"/>
    <lineage>
        <taxon>Bacteria</taxon>
        <taxon>Pseudomonadati</taxon>
        <taxon>Pseudomonadota</taxon>
        <taxon>Gammaproteobacteria</taxon>
        <taxon>Pseudomonadales</taxon>
        <taxon>Pseudomonadaceae</taxon>
        <taxon>Pseudomonas</taxon>
    </lineage>
</organism>
<reference evidence="1 2" key="1">
    <citation type="submission" date="2019-06" db="EMBL/GenBank/DDBJ databases">
        <title>Pseudomonas bimorpha sp. nov. isolated from bovine raw milk and skim milk concentrate.</title>
        <authorList>
            <person name="Hofmann K."/>
            <person name="Huptas C."/>
            <person name="Doll E."/>
            <person name="Scherer S."/>
            <person name="Wenning M."/>
        </authorList>
    </citation>
    <scope>NUCLEOTIDE SEQUENCE [LARGE SCALE GENOMIC DNA]</scope>
    <source>
        <strain evidence="1 2">DSM 17515</strain>
    </source>
</reference>